<keyword evidence="6" id="KW-1185">Reference proteome</keyword>
<dbReference type="CDD" id="cd00090">
    <property type="entry name" value="HTH_ARSR"/>
    <property type="match status" value="1"/>
</dbReference>
<accession>A0A4Y9LNC1</accession>
<dbReference type="GO" id="GO:0043565">
    <property type="term" value="F:sequence-specific DNA binding"/>
    <property type="evidence" value="ECO:0007669"/>
    <property type="project" value="InterPro"/>
</dbReference>
<dbReference type="FunFam" id="1.10.10.10:FF:000015">
    <property type="entry name" value="Leucine-responsive transcriptional regulator Lrp"/>
    <property type="match status" value="1"/>
</dbReference>
<dbReference type="GO" id="GO:0043200">
    <property type="term" value="P:response to amino acid"/>
    <property type="evidence" value="ECO:0007669"/>
    <property type="project" value="TreeGrafter"/>
</dbReference>
<keyword evidence="2" id="KW-0238">DNA-binding</keyword>
<dbReference type="SUPFAM" id="SSF46785">
    <property type="entry name" value="Winged helix' DNA-binding domain"/>
    <property type="match status" value="1"/>
</dbReference>
<dbReference type="Pfam" id="PF13412">
    <property type="entry name" value="HTH_24"/>
    <property type="match status" value="1"/>
</dbReference>
<dbReference type="AlphaFoldDB" id="A0A4Y9LNC1"/>
<dbReference type="InterPro" id="IPR011008">
    <property type="entry name" value="Dimeric_a/b-barrel"/>
</dbReference>
<sequence>MGADWAMRIATDPPDTAAKARSSNHVSRNLDEIDLKILTEIQADGRITNVELAKRVGISPPPCLRRVRALEEEGYIHGYRGLLDARKLGFDVTVFAAVHLSSQAEADLRAFEEFVRAEPLVRECWMLSGEVDFILKCVAPDMATFQDFVTHLTAAPHVRNVRTSLVLHNSKYEAAVPLDVKGRR</sequence>
<dbReference type="PRINTS" id="PR00033">
    <property type="entry name" value="HTHASNC"/>
</dbReference>
<dbReference type="GO" id="GO:0006355">
    <property type="term" value="P:regulation of DNA-templated transcription"/>
    <property type="evidence" value="ECO:0007669"/>
    <property type="project" value="UniProtKB-ARBA"/>
</dbReference>
<comment type="caution">
    <text evidence="5">The sequence shown here is derived from an EMBL/GenBank/DDBJ whole genome shotgun (WGS) entry which is preliminary data.</text>
</comment>
<evidence type="ECO:0000256" key="1">
    <source>
        <dbReference type="ARBA" id="ARBA00023015"/>
    </source>
</evidence>
<dbReference type="OrthoDB" id="9811243at2"/>
<feature type="domain" description="HTH asnC-type" evidence="4">
    <location>
        <begin position="30"/>
        <end position="91"/>
    </location>
</feature>
<evidence type="ECO:0000259" key="4">
    <source>
        <dbReference type="PROSITE" id="PS50956"/>
    </source>
</evidence>
<dbReference type="PANTHER" id="PTHR30154:SF34">
    <property type="entry name" value="TRANSCRIPTIONAL REGULATOR AZLB"/>
    <property type="match status" value="1"/>
</dbReference>
<protein>
    <submittedName>
        <fullName evidence="5">Lrp/AsnC family transcriptional regulator</fullName>
    </submittedName>
</protein>
<dbReference type="Proteomes" id="UP000297966">
    <property type="component" value="Unassembled WGS sequence"/>
</dbReference>
<proteinExistence type="predicted"/>
<evidence type="ECO:0000313" key="6">
    <source>
        <dbReference type="Proteomes" id="UP000297966"/>
    </source>
</evidence>
<dbReference type="PANTHER" id="PTHR30154">
    <property type="entry name" value="LEUCINE-RESPONSIVE REGULATORY PROTEIN"/>
    <property type="match status" value="1"/>
</dbReference>
<dbReference type="InterPro" id="IPR000485">
    <property type="entry name" value="AsnC-type_HTH_dom"/>
</dbReference>
<keyword evidence="1" id="KW-0805">Transcription regulation</keyword>
<dbReference type="Pfam" id="PF01037">
    <property type="entry name" value="AsnC_trans_reg"/>
    <property type="match status" value="1"/>
</dbReference>
<dbReference type="InterPro" id="IPR036390">
    <property type="entry name" value="WH_DNA-bd_sf"/>
</dbReference>
<dbReference type="InterPro" id="IPR019888">
    <property type="entry name" value="Tscrpt_reg_AsnC-like"/>
</dbReference>
<keyword evidence="3" id="KW-0804">Transcription</keyword>
<dbReference type="InterPro" id="IPR019885">
    <property type="entry name" value="Tscrpt_reg_HTH_AsnC-type_CS"/>
</dbReference>
<dbReference type="PROSITE" id="PS50956">
    <property type="entry name" value="HTH_ASNC_2"/>
    <property type="match status" value="1"/>
</dbReference>
<dbReference type="GO" id="GO:0005829">
    <property type="term" value="C:cytosol"/>
    <property type="evidence" value="ECO:0007669"/>
    <property type="project" value="TreeGrafter"/>
</dbReference>
<evidence type="ECO:0000256" key="3">
    <source>
        <dbReference type="ARBA" id="ARBA00023163"/>
    </source>
</evidence>
<dbReference type="SUPFAM" id="SSF54909">
    <property type="entry name" value="Dimeric alpha+beta barrel"/>
    <property type="match status" value="1"/>
</dbReference>
<name>A0A4Y9LNC1_9BRAD</name>
<dbReference type="Gene3D" id="1.10.10.10">
    <property type="entry name" value="Winged helix-like DNA-binding domain superfamily/Winged helix DNA-binding domain"/>
    <property type="match status" value="1"/>
</dbReference>
<dbReference type="InterPro" id="IPR036388">
    <property type="entry name" value="WH-like_DNA-bd_sf"/>
</dbReference>
<dbReference type="InterPro" id="IPR011991">
    <property type="entry name" value="ArsR-like_HTH"/>
</dbReference>
<evidence type="ECO:0000313" key="5">
    <source>
        <dbReference type="EMBL" id="TFV43543.1"/>
    </source>
</evidence>
<dbReference type="SMART" id="SM00344">
    <property type="entry name" value="HTH_ASNC"/>
    <property type="match status" value="1"/>
</dbReference>
<dbReference type="EMBL" id="SPQT01000023">
    <property type="protein sequence ID" value="TFV43543.1"/>
    <property type="molecule type" value="Genomic_DNA"/>
</dbReference>
<organism evidence="5 6">
    <name type="scientific">Bradyrhizobium niftali</name>
    <dbReference type="NCBI Taxonomy" id="2560055"/>
    <lineage>
        <taxon>Bacteria</taxon>
        <taxon>Pseudomonadati</taxon>
        <taxon>Pseudomonadota</taxon>
        <taxon>Alphaproteobacteria</taxon>
        <taxon>Hyphomicrobiales</taxon>
        <taxon>Nitrobacteraceae</taxon>
        <taxon>Bradyrhizobium</taxon>
    </lineage>
</organism>
<reference evidence="5 6" key="1">
    <citation type="submission" date="2019-03" db="EMBL/GenBank/DDBJ databases">
        <title>Bradyrhizobium diversity isolated from nodules of Chamaecrista fasciculata.</title>
        <authorList>
            <person name="Klepa M.S."/>
            <person name="Urquiaga M.O."/>
            <person name="Hungria M."/>
            <person name="Delamuta J.R."/>
        </authorList>
    </citation>
    <scope>NUCLEOTIDE SEQUENCE [LARGE SCALE GENOMIC DNA]</scope>
    <source>
        <strain evidence="5 6">CNPSo 3448</strain>
    </source>
</reference>
<dbReference type="FunFam" id="3.30.70.920:FF:000017">
    <property type="entry name" value="Transcriptional regulator, AsnC family"/>
    <property type="match status" value="1"/>
</dbReference>
<dbReference type="InterPro" id="IPR019887">
    <property type="entry name" value="Tscrpt_reg_AsnC/Lrp_C"/>
</dbReference>
<dbReference type="PROSITE" id="PS00519">
    <property type="entry name" value="HTH_ASNC_1"/>
    <property type="match status" value="1"/>
</dbReference>
<dbReference type="Gene3D" id="3.30.70.920">
    <property type="match status" value="1"/>
</dbReference>
<gene>
    <name evidence="5" type="ORF">E4K65_32450</name>
</gene>
<evidence type="ECO:0000256" key="2">
    <source>
        <dbReference type="ARBA" id="ARBA00023125"/>
    </source>
</evidence>